<dbReference type="EMBL" id="KL596660">
    <property type="protein sequence ID" value="KER30481.1"/>
    <property type="molecule type" value="Genomic_DNA"/>
</dbReference>
<dbReference type="CTD" id="20317279"/>
<evidence type="ECO:0000313" key="1">
    <source>
        <dbReference type="EMBL" id="KER30481.1"/>
    </source>
</evidence>
<dbReference type="AlphaFoldDB" id="A0A074ZTN4"/>
<accession>A0A074ZTN4</accession>
<evidence type="ECO:0000313" key="2">
    <source>
        <dbReference type="Proteomes" id="UP000054324"/>
    </source>
</evidence>
<keyword evidence="2" id="KW-1185">Reference proteome</keyword>
<gene>
    <name evidence="1" type="ORF">T265_03092</name>
</gene>
<organism evidence="1 2">
    <name type="scientific">Opisthorchis viverrini</name>
    <name type="common">Southeast Asian liver fluke</name>
    <dbReference type="NCBI Taxonomy" id="6198"/>
    <lineage>
        <taxon>Eukaryota</taxon>
        <taxon>Metazoa</taxon>
        <taxon>Spiralia</taxon>
        <taxon>Lophotrochozoa</taxon>
        <taxon>Platyhelminthes</taxon>
        <taxon>Trematoda</taxon>
        <taxon>Digenea</taxon>
        <taxon>Opisthorchiida</taxon>
        <taxon>Opisthorchiata</taxon>
        <taxon>Opisthorchiidae</taxon>
        <taxon>Opisthorchis</taxon>
    </lineage>
</organism>
<sequence length="83" mass="9621">MIVRPGNTHTHIHALDRFKINQQTVSSNTQYQAIKKCYQSSQLVDDMAYYRPLVSGLIPELAALSIWYSVDDMPYYRPLFDPV</sequence>
<dbReference type="Proteomes" id="UP000054324">
    <property type="component" value="Unassembled WGS sequence"/>
</dbReference>
<dbReference type="GeneID" id="20317279"/>
<proteinExistence type="predicted"/>
<dbReference type="RefSeq" id="XP_009165761.1">
    <property type="nucleotide sequence ID" value="XM_009167497.1"/>
</dbReference>
<name>A0A074ZTN4_OPIVI</name>
<dbReference type="KEGG" id="ovi:T265_03092"/>
<reference evidence="1 2" key="1">
    <citation type="submission" date="2013-11" db="EMBL/GenBank/DDBJ databases">
        <title>Opisthorchis viverrini - life in the bile duct.</title>
        <authorList>
            <person name="Young N.D."/>
            <person name="Nagarajan N."/>
            <person name="Lin S.J."/>
            <person name="Korhonen P.K."/>
            <person name="Jex A.R."/>
            <person name="Hall R.S."/>
            <person name="Safavi-Hemami H."/>
            <person name="Kaewkong W."/>
            <person name="Bertrand D."/>
            <person name="Gao S."/>
            <person name="Seet Q."/>
            <person name="Wongkham S."/>
            <person name="Teh B.T."/>
            <person name="Wongkham C."/>
            <person name="Intapan P.M."/>
            <person name="Maleewong W."/>
            <person name="Yang X."/>
            <person name="Hu M."/>
            <person name="Wang Z."/>
            <person name="Hofmann A."/>
            <person name="Sternberg P.W."/>
            <person name="Tan P."/>
            <person name="Wang J."/>
            <person name="Gasser R.B."/>
        </authorList>
    </citation>
    <scope>NUCLEOTIDE SEQUENCE [LARGE SCALE GENOMIC DNA]</scope>
</reference>
<protein>
    <submittedName>
        <fullName evidence="1">Uncharacterized protein</fullName>
    </submittedName>
</protein>